<protein>
    <submittedName>
        <fullName evidence="3">ATPase involved in archaellum/pili biosynthesis</fullName>
    </submittedName>
</protein>
<dbReference type="Pfam" id="PF00437">
    <property type="entry name" value="T2SSE"/>
    <property type="match status" value="1"/>
</dbReference>
<evidence type="ECO:0000313" key="3">
    <source>
        <dbReference type="EMBL" id="WEL20009.1"/>
    </source>
</evidence>
<gene>
    <name evidence="3" type="primary">virB11</name>
    <name evidence="3" type="ORF">SVXNc_1017</name>
</gene>
<dbReference type="PANTHER" id="PTHR30486">
    <property type="entry name" value="TWITCHING MOTILITY PROTEIN PILT"/>
    <property type="match status" value="1"/>
</dbReference>
<comment type="similarity">
    <text evidence="1">Belongs to the GSP E family.</text>
</comment>
<dbReference type="Proteomes" id="UP001218034">
    <property type="component" value="Chromosome"/>
</dbReference>
<sequence>MTVHNLDVFDYEYDEDTATVSVNVLGSIYGASIEDYEQVMSRVINILQEVPDANSVVLSESRDYEYGEEQIDLLREIAHVIQDISAQGYLSQNPGSRCDSFYSEQLPEVQSIIVDTLRKDPVGAYVELLRKRRHLNQQRGETYERKDRCIKYFFQDVIDPILDELEETQLIQQARDNDYVTGHHVGDREVYREFFHPLVRPNFMLTKYMSLPPERGKEIDRYTVRNNIEVSIYEVPDKVQPVYHVNAPEFQLSEEKYRILDAARRFMASHQPESGEFARPERMRQVFENIGRDMLRDISNQMNISLNQEELEDLTAILNRYTSGLGVLELLLSDPKIQDVFVNSPIGDSEIFITHEEYEECETNLIPTKDEAESWATRFRIKSGRPLDEANPVLDTEAQVPGGRARVAIIQESLSPEGLAFAFRRHRSKAWTLPLFMDQDMVNPLGAALISFIVDGNRSVLFSGTRGAGKTSLLGASMLEIMKKHRIVSVEDTLELPINQMKDLGYNVERMKSRSVITQVENELGADEAIRTSLRLGDSALVIGEVRSDEAKTLYEAMRVGAVANFVGGTIHGESAYSVFDRVVNDLGVPKTSFKATDVIVSVNKIRSPDGMETYRRITGITEVRKDWTDDPEEENGFVDLMRYDSNKDELVPTDTLLNGESMVLNRIAENIREWKNDWEAVWDNIQLRKKMKQRLVERSHEVDNQEIMEADFVVEANQKYHKLANKVSQEYGEQNAERIYARWNEWLERNTG</sequence>
<evidence type="ECO:0000259" key="2">
    <source>
        <dbReference type="Pfam" id="PF00437"/>
    </source>
</evidence>
<accession>A0ABY8CFM7</accession>
<dbReference type="GeneID" id="90590455"/>
<evidence type="ECO:0000313" key="4">
    <source>
        <dbReference type="Proteomes" id="UP001218034"/>
    </source>
</evidence>
<proteinExistence type="inferred from homology"/>
<evidence type="ECO:0000256" key="1">
    <source>
        <dbReference type="ARBA" id="ARBA00006611"/>
    </source>
</evidence>
<dbReference type="InterPro" id="IPR050921">
    <property type="entry name" value="T4SS_GSP_E_ATPase"/>
</dbReference>
<dbReference type="InterPro" id="IPR027417">
    <property type="entry name" value="P-loop_NTPase"/>
</dbReference>
<dbReference type="RefSeq" id="WP_347721838.1">
    <property type="nucleotide sequence ID" value="NZ_CP104395.1"/>
</dbReference>
<dbReference type="InterPro" id="IPR001482">
    <property type="entry name" value="T2SS/T4SS_dom"/>
</dbReference>
<keyword evidence="4" id="KW-1185">Reference proteome</keyword>
<dbReference type="EMBL" id="CP104395">
    <property type="protein sequence ID" value="WEL20009.1"/>
    <property type="molecule type" value="Genomic_DNA"/>
</dbReference>
<dbReference type="SUPFAM" id="SSF52540">
    <property type="entry name" value="P-loop containing nucleoside triphosphate hydrolases"/>
    <property type="match status" value="1"/>
</dbReference>
<reference evidence="3 4" key="1">
    <citation type="submission" date="2022-09" db="EMBL/GenBank/DDBJ databases">
        <title>Xylan utilization by haloarchaea-nanohaloarchaea associations.</title>
        <authorList>
            <person name="Yakimov M."/>
        </authorList>
    </citation>
    <scope>NUCLEOTIDE SEQUENCE [LARGE SCALE GENOMIC DNA]</scope>
    <source>
        <strain evidence="3 4">SVXNc</strain>
    </source>
</reference>
<organism evidence="3 4">
    <name type="scientific">Candidatus Nanohalococcus occultus</name>
    <dbReference type="NCBI Taxonomy" id="2978047"/>
    <lineage>
        <taxon>Archaea</taxon>
        <taxon>Candidatus Nanohalarchaeota</taxon>
        <taxon>Candidatus Nanohalarchaeota incertae sedis</taxon>
        <taxon>Candidatus Nanohalococcus</taxon>
    </lineage>
</organism>
<dbReference type="Gene3D" id="3.40.50.300">
    <property type="entry name" value="P-loop containing nucleotide triphosphate hydrolases"/>
    <property type="match status" value="1"/>
</dbReference>
<name>A0ABY8CFM7_9ARCH</name>
<dbReference type="PANTHER" id="PTHR30486:SF6">
    <property type="entry name" value="TYPE IV PILUS RETRACTATION ATPASE PILT"/>
    <property type="match status" value="1"/>
</dbReference>
<feature type="domain" description="Bacterial type II secretion system protein E" evidence="2">
    <location>
        <begin position="422"/>
        <end position="597"/>
    </location>
</feature>
<dbReference type="Gene3D" id="3.30.450.380">
    <property type="match status" value="1"/>
</dbReference>